<gene>
    <name evidence="5" type="ORF">CHS0354_023997</name>
</gene>
<sequence length="448" mass="49852">MLLGLSVPFIGDVGSDPFALTHGQTPLEGDGLNPLLQNPWMVIHPPTLFAGFSLTIVPFSFAIASLWKKDYSLIKQAMPWAILSATILGSGIMMGGYWAYGVLGWGGYWGWDPVENSSLSPWLILIALIHTLLINKKSVGLTKISLLLPILIYSLVLYSAFLTRSGALADYSVHSFTDLGLYSQLLTYVLTFFIFGRKYEQSKIVELQKDNTIALFGKSITFTGTEGVGNGKTGFNLKVQSVGDSSTVQNIKPVYYETKRMSVQNPDILNELFQDYYVAPQNYYLRENPNQLILSKEEGSQRFHNMTVTFVGFNYEKSRLELKNNQDTLKVTATIQIETETQSEIVEPTFEILGGGKIKAEPVNISVIPNGNITLTNIDATNKKILLLFNGENIPTTSQEVFIAQISTKPFINILWLGTLLMLFGMSLSIFKHFKARQIPTLKVDTSL</sequence>
<dbReference type="GO" id="GO:0017004">
    <property type="term" value="P:cytochrome complex assembly"/>
    <property type="evidence" value="ECO:0007669"/>
    <property type="project" value="UniProtKB-KW"/>
</dbReference>
<feature type="transmembrane region" description="Helical" evidence="3">
    <location>
        <begin position="179"/>
        <end position="196"/>
    </location>
</feature>
<keyword evidence="3" id="KW-1133">Transmembrane helix</keyword>
<feature type="transmembrane region" description="Helical" evidence="3">
    <location>
        <begin position="411"/>
        <end position="431"/>
    </location>
</feature>
<evidence type="ECO:0000256" key="1">
    <source>
        <dbReference type="ARBA" id="ARBA00009186"/>
    </source>
</evidence>
<organism evidence="5 6">
    <name type="scientific">Potamilus streckersoni</name>
    <dbReference type="NCBI Taxonomy" id="2493646"/>
    <lineage>
        <taxon>Eukaryota</taxon>
        <taxon>Metazoa</taxon>
        <taxon>Spiralia</taxon>
        <taxon>Lophotrochozoa</taxon>
        <taxon>Mollusca</taxon>
        <taxon>Bivalvia</taxon>
        <taxon>Autobranchia</taxon>
        <taxon>Heteroconchia</taxon>
        <taxon>Palaeoheterodonta</taxon>
        <taxon>Unionida</taxon>
        <taxon>Unionoidea</taxon>
        <taxon>Unionidae</taxon>
        <taxon>Ambleminae</taxon>
        <taxon>Lampsilini</taxon>
        <taxon>Potamilus</taxon>
    </lineage>
</organism>
<evidence type="ECO:0000313" key="5">
    <source>
        <dbReference type="EMBL" id="KAK3582451.1"/>
    </source>
</evidence>
<accession>A0AAE0VLX9</accession>
<dbReference type="Proteomes" id="UP001195483">
    <property type="component" value="Unassembled WGS sequence"/>
</dbReference>
<dbReference type="AlphaFoldDB" id="A0AAE0VLX9"/>
<dbReference type="PRINTS" id="PR01410">
    <property type="entry name" value="CCBIOGENESIS"/>
</dbReference>
<protein>
    <recommendedName>
        <fullName evidence="4">Cytochrome c assembly protein domain-containing protein</fullName>
    </recommendedName>
</protein>
<comment type="caution">
    <text evidence="5">The sequence shown here is derived from an EMBL/GenBank/DDBJ whole genome shotgun (WGS) entry which is preliminary data.</text>
</comment>
<dbReference type="InterPro" id="IPR003567">
    <property type="entry name" value="Cyt_c_biogenesis"/>
</dbReference>
<evidence type="ECO:0000313" key="6">
    <source>
        <dbReference type="Proteomes" id="UP001195483"/>
    </source>
</evidence>
<dbReference type="InterPro" id="IPR002541">
    <property type="entry name" value="Cyt_c_assembly"/>
</dbReference>
<feature type="transmembrane region" description="Helical" evidence="3">
    <location>
        <begin position="48"/>
        <end position="67"/>
    </location>
</feature>
<reference evidence="5" key="3">
    <citation type="submission" date="2023-05" db="EMBL/GenBank/DDBJ databases">
        <authorList>
            <person name="Smith C.H."/>
        </authorList>
    </citation>
    <scope>NUCLEOTIDE SEQUENCE</scope>
    <source>
        <strain evidence="5">CHS0354</strain>
        <tissue evidence="5">Mantle</tissue>
    </source>
</reference>
<comment type="similarity">
    <text evidence="1">Belongs to the CcmF/CycK/Ccl1/NrfE/CcsA family.</text>
</comment>
<keyword evidence="3" id="KW-0472">Membrane</keyword>
<feature type="transmembrane region" description="Helical" evidence="3">
    <location>
        <begin position="146"/>
        <end position="167"/>
    </location>
</feature>
<dbReference type="PANTHER" id="PTHR43653">
    <property type="entry name" value="CYTOCHROME C ASSEMBLY PROTEIN-RELATED"/>
    <property type="match status" value="1"/>
</dbReference>
<evidence type="ECO:0000256" key="3">
    <source>
        <dbReference type="SAM" id="Phobius"/>
    </source>
</evidence>
<reference evidence="5" key="1">
    <citation type="journal article" date="2021" name="Genome Biol. Evol.">
        <title>A High-Quality Reference Genome for a Parasitic Bivalve with Doubly Uniparental Inheritance (Bivalvia: Unionida).</title>
        <authorList>
            <person name="Smith C.H."/>
        </authorList>
    </citation>
    <scope>NUCLEOTIDE SEQUENCE</scope>
    <source>
        <strain evidence="5">CHS0354</strain>
    </source>
</reference>
<dbReference type="PANTHER" id="PTHR43653:SF1">
    <property type="entry name" value="CYTOCHROME C-TYPE BIOGENESIS PROTEIN CCMF"/>
    <property type="match status" value="1"/>
</dbReference>
<dbReference type="Pfam" id="PF01578">
    <property type="entry name" value="Cytochrom_C_asm"/>
    <property type="match status" value="1"/>
</dbReference>
<feature type="transmembrane region" description="Helical" evidence="3">
    <location>
        <begin position="79"/>
        <end position="99"/>
    </location>
</feature>
<name>A0AAE0VLX9_9BIVA</name>
<dbReference type="EMBL" id="JAEAOA010001427">
    <property type="protein sequence ID" value="KAK3582451.1"/>
    <property type="molecule type" value="Genomic_DNA"/>
</dbReference>
<dbReference type="GO" id="GO:0015232">
    <property type="term" value="F:heme transmembrane transporter activity"/>
    <property type="evidence" value="ECO:0007669"/>
    <property type="project" value="InterPro"/>
</dbReference>
<dbReference type="GO" id="GO:0016020">
    <property type="term" value="C:membrane"/>
    <property type="evidence" value="ECO:0007669"/>
    <property type="project" value="InterPro"/>
</dbReference>
<feature type="domain" description="Cytochrome c assembly protein" evidence="4">
    <location>
        <begin position="22"/>
        <end position="165"/>
    </location>
</feature>
<keyword evidence="3" id="KW-0812">Transmembrane</keyword>
<feature type="transmembrane region" description="Helical" evidence="3">
    <location>
        <begin position="119"/>
        <end position="134"/>
    </location>
</feature>
<dbReference type="GO" id="GO:0020037">
    <property type="term" value="F:heme binding"/>
    <property type="evidence" value="ECO:0007669"/>
    <property type="project" value="InterPro"/>
</dbReference>
<proteinExistence type="inferred from homology"/>
<evidence type="ECO:0000259" key="4">
    <source>
        <dbReference type="Pfam" id="PF01578"/>
    </source>
</evidence>
<keyword evidence="6" id="KW-1185">Reference proteome</keyword>
<evidence type="ECO:0000256" key="2">
    <source>
        <dbReference type="ARBA" id="ARBA00022748"/>
    </source>
</evidence>
<keyword evidence="2" id="KW-0201">Cytochrome c-type biogenesis</keyword>
<reference evidence="5" key="2">
    <citation type="journal article" date="2021" name="Genome Biol. Evol.">
        <title>Developing a high-quality reference genome for a parasitic bivalve with doubly uniparental inheritance (Bivalvia: Unionida).</title>
        <authorList>
            <person name="Smith C.H."/>
        </authorList>
    </citation>
    <scope>NUCLEOTIDE SEQUENCE</scope>
    <source>
        <strain evidence="5">CHS0354</strain>
        <tissue evidence="5">Mantle</tissue>
    </source>
</reference>